<evidence type="ECO:0000256" key="1">
    <source>
        <dbReference type="ARBA" id="ARBA00002663"/>
    </source>
</evidence>
<dbReference type="GO" id="GO:0004526">
    <property type="term" value="F:ribonuclease P activity"/>
    <property type="evidence" value="ECO:0007669"/>
    <property type="project" value="UniProtKB-UniRule"/>
</dbReference>
<dbReference type="NCBIfam" id="TIGR00188">
    <property type="entry name" value="rnpA"/>
    <property type="match status" value="1"/>
</dbReference>
<organism evidence="9 10">
    <name type="scientific">Candidatus Edwardsbacteria bacterium GWF2_54_11</name>
    <dbReference type="NCBI Taxonomy" id="1817851"/>
    <lineage>
        <taxon>Bacteria</taxon>
        <taxon>Candidatus Edwardsiibacteriota</taxon>
    </lineage>
</organism>
<dbReference type="PANTHER" id="PTHR33992">
    <property type="entry name" value="RIBONUCLEASE P PROTEIN COMPONENT"/>
    <property type="match status" value="1"/>
</dbReference>
<evidence type="ECO:0000256" key="4">
    <source>
        <dbReference type="ARBA" id="ARBA00022759"/>
    </source>
</evidence>
<dbReference type="EMBL" id="MFFM01000042">
    <property type="protein sequence ID" value="OGF09315.1"/>
    <property type="molecule type" value="Genomic_DNA"/>
</dbReference>
<dbReference type="Gene3D" id="3.30.230.10">
    <property type="match status" value="1"/>
</dbReference>
<keyword evidence="4 7" id="KW-0255">Endonuclease</keyword>
<sequence>MDQTFKKDERLRRSQDITEALKTGTRLGQDGISLIFSQRKGAPGTRAGFIVRKKLGKAVSRNLMKRRMREAYRRIKCRLKPGYDLVFSANQIIEYIRVREAMAELIKRGKIVSEDN</sequence>
<dbReference type="PROSITE" id="PS00648">
    <property type="entry name" value="RIBONUCLEASE_P"/>
    <property type="match status" value="1"/>
</dbReference>
<protein>
    <recommendedName>
        <fullName evidence="7 8">Ribonuclease P protein component</fullName>
        <shortName evidence="7">RNase P protein</shortName>
        <shortName evidence="7">RNaseP protein</shortName>
        <ecNumber evidence="7 8">3.1.26.5</ecNumber>
    </recommendedName>
    <alternativeName>
        <fullName evidence="7">Protein C5</fullName>
    </alternativeName>
</protein>
<evidence type="ECO:0000256" key="2">
    <source>
        <dbReference type="ARBA" id="ARBA00022694"/>
    </source>
</evidence>
<keyword evidence="2 7" id="KW-0819">tRNA processing</keyword>
<comment type="subunit">
    <text evidence="7">Consists of a catalytic RNA component (M1 or rnpB) and a protein subunit.</text>
</comment>
<evidence type="ECO:0000256" key="8">
    <source>
        <dbReference type="NCBIfam" id="TIGR00188"/>
    </source>
</evidence>
<gene>
    <name evidence="7" type="primary">rnpA</name>
    <name evidence="9" type="ORF">A2024_08485</name>
</gene>
<dbReference type="Pfam" id="PF00825">
    <property type="entry name" value="Ribonuclease_P"/>
    <property type="match status" value="1"/>
</dbReference>
<dbReference type="Proteomes" id="UP000177230">
    <property type="component" value="Unassembled WGS sequence"/>
</dbReference>
<dbReference type="SUPFAM" id="SSF54211">
    <property type="entry name" value="Ribosomal protein S5 domain 2-like"/>
    <property type="match status" value="1"/>
</dbReference>
<dbReference type="InterPro" id="IPR000100">
    <property type="entry name" value="RNase_P"/>
</dbReference>
<proteinExistence type="inferred from homology"/>
<dbReference type="InterPro" id="IPR014721">
    <property type="entry name" value="Ribsml_uS5_D2-typ_fold_subgr"/>
</dbReference>
<keyword evidence="3 7" id="KW-0540">Nuclease</keyword>
<keyword evidence="6 7" id="KW-0694">RNA-binding</keyword>
<evidence type="ECO:0000256" key="5">
    <source>
        <dbReference type="ARBA" id="ARBA00022801"/>
    </source>
</evidence>
<dbReference type="GO" id="GO:0000049">
    <property type="term" value="F:tRNA binding"/>
    <property type="evidence" value="ECO:0007669"/>
    <property type="project" value="UniProtKB-UniRule"/>
</dbReference>
<accession>A0A1F5R4C1</accession>
<evidence type="ECO:0000256" key="6">
    <source>
        <dbReference type="ARBA" id="ARBA00022884"/>
    </source>
</evidence>
<dbReference type="PANTHER" id="PTHR33992:SF1">
    <property type="entry name" value="RIBONUCLEASE P PROTEIN COMPONENT"/>
    <property type="match status" value="1"/>
</dbReference>
<comment type="similarity">
    <text evidence="7">Belongs to the RnpA family.</text>
</comment>
<comment type="function">
    <text evidence="1 7">RNaseP catalyzes the removal of the 5'-leader sequence from pre-tRNA to produce the mature 5'-terminus. It can also cleave other RNA substrates such as 4.5S RNA. The protein component plays an auxiliary but essential role in vivo by binding to the 5'-leader sequence and broadening the substrate specificity of the ribozyme.</text>
</comment>
<dbReference type="HAMAP" id="MF_00227">
    <property type="entry name" value="RNase_P"/>
    <property type="match status" value="1"/>
</dbReference>
<evidence type="ECO:0000313" key="9">
    <source>
        <dbReference type="EMBL" id="OGF09315.1"/>
    </source>
</evidence>
<dbReference type="GO" id="GO:0042781">
    <property type="term" value="F:3'-tRNA processing endoribonuclease activity"/>
    <property type="evidence" value="ECO:0007669"/>
    <property type="project" value="TreeGrafter"/>
</dbReference>
<dbReference type="GO" id="GO:0030677">
    <property type="term" value="C:ribonuclease P complex"/>
    <property type="evidence" value="ECO:0007669"/>
    <property type="project" value="TreeGrafter"/>
</dbReference>
<dbReference type="EC" id="3.1.26.5" evidence="7 8"/>
<evidence type="ECO:0000256" key="3">
    <source>
        <dbReference type="ARBA" id="ARBA00022722"/>
    </source>
</evidence>
<name>A0A1F5R4C1_9BACT</name>
<evidence type="ECO:0000256" key="7">
    <source>
        <dbReference type="HAMAP-Rule" id="MF_00227"/>
    </source>
</evidence>
<comment type="catalytic activity">
    <reaction evidence="7">
        <text>Endonucleolytic cleavage of RNA, removing 5'-extranucleotides from tRNA precursor.</text>
        <dbReference type="EC" id="3.1.26.5"/>
    </reaction>
</comment>
<dbReference type="GO" id="GO:0001682">
    <property type="term" value="P:tRNA 5'-leader removal"/>
    <property type="evidence" value="ECO:0007669"/>
    <property type="project" value="UniProtKB-UniRule"/>
</dbReference>
<comment type="caution">
    <text evidence="9">The sequence shown here is derived from an EMBL/GenBank/DDBJ whole genome shotgun (WGS) entry which is preliminary data.</text>
</comment>
<reference evidence="9 10" key="1">
    <citation type="journal article" date="2016" name="Nat. Commun.">
        <title>Thousands of microbial genomes shed light on interconnected biogeochemical processes in an aquifer system.</title>
        <authorList>
            <person name="Anantharaman K."/>
            <person name="Brown C.T."/>
            <person name="Hug L.A."/>
            <person name="Sharon I."/>
            <person name="Castelle C.J."/>
            <person name="Probst A.J."/>
            <person name="Thomas B.C."/>
            <person name="Singh A."/>
            <person name="Wilkins M.J."/>
            <person name="Karaoz U."/>
            <person name="Brodie E.L."/>
            <person name="Williams K.H."/>
            <person name="Hubbard S.S."/>
            <person name="Banfield J.F."/>
        </authorList>
    </citation>
    <scope>NUCLEOTIDE SEQUENCE [LARGE SCALE GENOMIC DNA]</scope>
</reference>
<dbReference type="AlphaFoldDB" id="A0A1F5R4C1"/>
<dbReference type="InterPro" id="IPR020539">
    <property type="entry name" value="RNase_P_CS"/>
</dbReference>
<dbReference type="InterPro" id="IPR020568">
    <property type="entry name" value="Ribosomal_Su5_D2-typ_SF"/>
</dbReference>
<evidence type="ECO:0000313" key="10">
    <source>
        <dbReference type="Proteomes" id="UP000177230"/>
    </source>
</evidence>
<keyword evidence="5 7" id="KW-0378">Hydrolase</keyword>